<reference evidence="2 3" key="1">
    <citation type="submission" date="2019-08" db="EMBL/GenBank/DDBJ databases">
        <authorList>
            <person name="Dong K."/>
        </authorList>
    </citation>
    <scope>NUCLEOTIDE SEQUENCE [LARGE SCALE GENOMIC DNA]</scope>
    <source>
        <strain evidence="2 3">JCM14558</strain>
    </source>
</reference>
<gene>
    <name evidence="2" type="ORF">FVP77_01495</name>
</gene>
<evidence type="ECO:0000313" key="2">
    <source>
        <dbReference type="EMBL" id="TXK12192.1"/>
    </source>
</evidence>
<dbReference type="InterPro" id="IPR037401">
    <property type="entry name" value="SnoaL-like"/>
</dbReference>
<feature type="domain" description="SnoaL-like" evidence="1">
    <location>
        <begin position="21"/>
        <end position="122"/>
    </location>
</feature>
<dbReference type="RefSeq" id="WP_147892933.1">
    <property type="nucleotide sequence ID" value="NZ_BAAANR010000001.1"/>
</dbReference>
<dbReference type="Gene3D" id="3.10.450.50">
    <property type="match status" value="1"/>
</dbReference>
<evidence type="ECO:0000313" key="3">
    <source>
        <dbReference type="Proteomes" id="UP000321034"/>
    </source>
</evidence>
<dbReference type="Proteomes" id="UP000321034">
    <property type="component" value="Unassembled WGS sequence"/>
</dbReference>
<accession>A0A5C8HZQ3</accession>
<name>A0A5C8HZQ3_9MICO</name>
<dbReference type="OrthoDB" id="5069495at2"/>
<dbReference type="InterPro" id="IPR032710">
    <property type="entry name" value="NTF2-like_dom_sf"/>
</dbReference>
<dbReference type="Pfam" id="PF12680">
    <property type="entry name" value="SnoaL_2"/>
    <property type="match status" value="1"/>
</dbReference>
<keyword evidence="3" id="KW-1185">Reference proteome</keyword>
<sequence>MDEISRAANSAIEQLELELIVRDFITVLNEGSTRELHAFLADDIRYQPSAERTICGRSAVVSMIEDIKHTFEEWRTSMVSVAVTGDVVLAEQSLVLRLPGCRPHLVMGFASFRLESSRIAAWHQIHA</sequence>
<organism evidence="2 3">
    <name type="scientific">Microbacterium hatanonis</name>
    <dbReference type="NCBI Taxonomy" id="404366"/>
    <lineage>
        <taxon>Bacteria</taxon>
        <taxon>Bacillati</taxon>
        <taxon>Actinomycetota</taxon>
        <taxon>Actinomycetes</taxon>
        <taxon>Micrococcales</taxon>
        <taxon>Microbacteriaceae</taxon>
        <taxon>Microbacterium</taxon>
    </lineage>
</organism>
<dbReference type="AlphaFoldDB" id="A0A5C8HZQ3"/>
<proteinExistence type="predicted"/>
<evidence type="ECO:0000259" key="1">
    <source>
        <dbReference type="Pfam" id="PF12680"/>
    </source>
</evidence>
<protein>
    <submittedName>
        <fullName evidence="2">Nuclear transport factor 2 family protein</fullName>
    </submittedName>
</protein>
<dbReference type="SUPFAM" id="SSF54427">
    <property type="entry name" value="NTF2-like"/>
    <property type="match status" value="1"/>
</dbReference>
<dbReference type="EMBL" id="VRSV01000001">
    <property type="protein sequence ID" value="TXK12192.1"/>
    <property type="molecule type" value="Genomic_DNA"/>
</dbReference>
<comment type="caution">
    <text evidence="2">The sequence shown here is derived from an EMBL/GenBank/DDBJ whole genome shotgun (WGS) entry which is preliminary data.</text>
</comment>